<name>A0A2P8IHE1_SACCR</name>
<dbReference type="EMBL" id="PYAX01000001">
    <property type="protein sequence ID" value="PSL57864.1"/>
    <property type="molecule type" value="Genomic_DNA"/>
</dbReference>
<evidence type="ECO:0000313" key="1">
    <source>
        <dbReference type="EMBL" id="PSL57864.1"/>
    </source>
</evidence>
<comment type="caution">
    <text evidence="1">The sequence shown here is derived from an EMBL/GenBank/DDBJ whole genome shotgun (WGS) entry which is preliminary data.</text>
</comment>
<evidence type="ECO:0000313" key="2">
    <source>
        <dbReference type="Proteomes" id="UP000241118"/>
    </source>
</evidence>
<keyword evidence="2" id="KW-1185">Reference proteome</keyword>
<protein>
    <recommendedName>
        <fullName evidence="3">DUF1795 domain-containing protein</fullName>
    </recommendedName>
</protein>
<dbReference type="OrthoDB" id="3686643at2"/>
<sequence>MTTTLPVPIEFSLPAGWLSAPPDEVGASQAAFVALHPGSSAGFTANITISGEVRADDVTLAQLADRAAARLRQDVGEVEVGRRNELESAYTQVLRLTAPVGGRPVELVQLQVFLAMADVRDERRRAVLEIVLSATTGQFEDLVGDFQAFLKTIRPDEGASR</sequence>
<dbReference type="Gene3D" id="3.40.1000.10">
    <property type="entry name" value="Mog1/PsbP, alpha/beta/alpha sandwich"/>
    <property type="match status" value="1"/>
</dbReference>
<organism evidence="1 2">
    <name type="scientific">Saccharothrix carnea</name>
    <dbReference type="NCBI Taxonomy" id="1280637"/>
    <lineage>
        <taxon>Bacteria</taxon>
        <taxon>Bacillati</taxon>
        <taxon>Actinomycetota</taxon>
        <taxon>Actinomycetes</taxon>
        <taxon>Pseudonocardiales</taxon>
        <taxon>Pseudonocardiaceae</taxon>
        <taxon>Saccharothrix</taxon>
    </lineage>
</organism>
<reference evidence="1 2" key="1">
    <citation type="submission" date="2018-03" db="EMBL/GenBank/DDBJ databases">
        <title>Genomic Encyclopedia of Type Strains, Phase III (KMG-III): the genomes of soil and plant-associated and newly described type strains.</title>
        <authorList>
            <person name="Whitman W."/>
        </authorList>
    </citation>
    <scope>NUCLEOTIDE SEQUENCE [LARGE SCALE GENOMIC DNA]</scope>
    <source>
        <strain evidence="1 2">CGMCC 4.7097</strain>
    </source>
</reference>
<dbReference type="Proteomes" id="UP000241118">
    <property type="component" value="Unassembled WGS sequence"/>
</dbReference>
<proteinExistence type="predicted"/>
<gene>
    <name evidence="1" type="ORF">B0I31_10175</name>
</gene>
<dbReference type="RefSeq" id="WP_106613288.1">
    <property type="nucleotide sequence ID" value="NZ_PYAX01000001.1"/>
</dbReference>
<accession>A0A2P8IHE1</accession>
<evidence type="ECO:0008006" key="3">
    <source>
        <dbReference type="Google" id="ProtNLM"/>
    </source>
</evidence>
<dbReference type="AlphaFoldDB" id="A0A2P8IHE1"/>